<gene>
    <name evidence="3" type="ORF">PENARI_c031G06144</name>
</gene>
<dbReference type="Pfam" id="PF13302">
    <property type="entry name" value="Acetyltransf_3"/>
    <property type="match status" value="1"/>
</dbReference>
<dbReference type="GeneID" id="34581221"/>
<dbReference type="PANTHER" id="PTHR43792">
    <property type="entry name" value="GNAT FAMILY, PUTATIVE (AFU_ORTHOLOGUE AFUA_3G00765)-RELATED-RELATED"/>
    <property type="match status" value="1"/>
</dbReference>
<comment type="caution">
    <text evidence="3">The sequence shown here is derived from an EMBL/GenBank/DDBJ whole genome shotgun (WGS) entry which is preliminary data.</text>
</comment>
<dbReference type="InterPro" id="IPR000182">
    <property type="entry name" value="GNAT_dom"/>
</dbReference>
<reference evidence="3 4" key="1">
    <citation type="journal article" date="2016" name="Sci. Rep.">
        <title>Penicillium arizonense, a new, genome sequenced fungal species, reveals a high chemical diversity in secreted metabolites.</title>
        <authorList>
            <person name="Grijseels S."/>
            <person name="Nielsen J.C."/>
            <person name="Randelovic M."/>
            <person name="Nielsen J."/>
            <person name="Nielsen K.F."/>
            <person name="Workman M."/>
            <person name="Frisvad J.C."/>
        </authorList>
    </citation>
    <scope>NUCLEOTIDE SEQUENCE [LARGE SCALE GENOMIC DNA]</scope>
    <source>
        <strain evidence="3 4">CBS 141311</strain>
    </source>
</reference>
<dbReference type="SUPFAM" id="SSF55729">
    <property type="entry name" value="Acyl-CoA N-acyltransferases (Nat)"/>
    <property type="match status" value="1"/>
</dbReference>
<evidence type="ECO:0000256" key="1">
    <source>
        <dbReference type="SAM" id="Phobius"/>
    </source>
</evidence>
<dbReference type="Gene3D" id="3.40.630.30">
    <property type="match status" value="1"/>
</dbReference>
<keyword evidence="1" id="KW-0472">Membrane</keyword>
<feature type="domain" description="N-acetyltransferase" evidence="2">
    <location>
        <begin position="1"/>
        <end position="169"/>
    </location>
</feature>
<evidence type="ECO:0000259" key="2">
    <source>
        <dbReference type="PROSITE" id="PS51186"/>
    </source>
</evidence>
<dbReference type="InterPro" id="IPR051531">
    <property type="entry name" value="N-acetyltransferase"/>
</dbReference>
<feature type="transmembrane region" description="Helical" evidence="1">
    <location>
        <begin position="195"/>
        <end position="222"/>
    </location>
</feature>
<keyword evidence="4" id="KW-1185">Reference proteome</keyword>
<proteinExistence type="predicted"/>
<dbReference type="EMBL" id="LXJU01000031">
    <property type="protein sequence ID" value="OGE48207.1"/>
    <property type="molecule type" value="Genomic_DNA"/>
</dbReference>
<dbReference type="AlphaFoldDB" id="A0A1F5L551"/>
<dbReference type="OrthoDB" id="4072826at2759"/>
<dbReference type="InterPro" id="IPR016181">
    <property type="entry name" value="Acyl_CoA_acyltransferase"/>
</dbReference>
<evidence type="ECO:0000313" key="3">
    <source>
        <dbReference type="EMBL" id="OGE48207.1"/>
    </source>
</evidence>
<dbReference type="PROSITE" id="PS51186">
    <property type="entry name" value="GNAT"/>
    <property type="match status" value="1"/>
</dbReference>
<sequence length="226" mass="25486">MADAAAIFDFRRRQEVADWLRQKIPHQHISESEALIAQKTFTTPDAAGTFGRQFFFAIIRLNDPLKRVIGAAGVNSLVPAPSIGYTLHPEFWGHGYATEAVTAIVDQWCKLPRRNPEGLELALPKERLFAACNKENVGSVKVLQRSGFVMYDELVLEDEVAALFELYLQLRQPFQQSNTTTTWSKSTKYWDDGKIVGPLVTFAVFIVAFHTINAAEVMPLLYRRAL</sequence>
<protein>
    <recommendedName>
        <fullName evidence="2">N-acetyltransferase domain-containing protein</fullName>
    </recommendedName>
</protein>
<keyword evidence="1" id="KW-1133">Transmembrane helix</keyword>
<dbReference type="PANTHER" id="PTHR43792:SF1">
    <property type="entry name" value="N-ACETYLTRANSFERASE DOMAIN-CONTAINING PROTEIN"/>
    <property type="match status" value="1"/>
</dbReference>
<accession>A0A1F5L551</accession>
<evidence type="ECO:0000313" key="4">
    <source>
        <dbReference type="Proteomes" id="UP000177622"/>
    </source>
</evidence>
<organism evidence="3 4">
    <name type="scientific">Penicillium arizonense</name>
    <dbReference type="NCBI Taxonomy" id="1835702"/>
    <lineage>
        <taxon>Eukaryota</taxon>
        <taxon>Fungi</taxon>
        <taxon>Dikarya</taxon>
        <taxon>Ascomycota</taxon>
        <taxon>Pezizomycotina</taxon>
        <taxon>Eurotiomycetes</taxon>
        <taxon>Eurotiomycetidae</taxon>
        <taxon>Eurotiales</taxon>
        <taxon>Aspergillaceae</taxon>
        <taxon>Penicillium</taxon>
    </lineage>
</organism>
<dbReference type="RefSeq" id="XP_022483663.1">
    <property type="nucleotide sequence ID" value="XM_022636487.1"/>
</dbReference>
<keyword evidence="1" id="KW-0812">Transmembrane</keyword>
<name>A0A1F5L551_PENAI</name>
<dbReference type="GO" id="GO:0016747">
    <property type="term" value="F:acyltransferase activity, transferring groups other than amino-acyl groups"/>
    <property type="evidence" value="ECO:0007669"/>
    <property type="project" value="InterPro"/>
</dbReference>
<dbReference type="Proteomes" id="UP000177622">
    <property type="component" value="Unassembled WGS sequence"/>
</dbReference>